<dbReference type="AlphaFoldDB" id="A0A6M3JF69"/>
<reference evidence="1" key="1">
    <citation type="submission" date="2020-03" db="EMBL/GenBank/DDBJ databases">
        <title>The deep terrestrial virosphere.</title>
        <authorList>
            <person name="Holmfeldt K."/>
            <person name="Nilsson E."/>
            <person name="Simone D."/>
            <person name="Lopez-Fernandez M."/>
            <person name="Wu X."/>
            <person name="de Brujin I."/>
            <person name="Lundin D."/>
            <person name="Andersson A."/>
            <person name="Bertilsson S."/>
            <person name="Dopson M."/>
        </authorList>
    </citation>
    <scope>NUCLEOTIDE SEQUENCE</scope>
    <source>
        <strain evidence="2">MM415A00133</strain>
        <strain evidence="1">MM415B00206</strain>
    </source>
</reference>
<protein>
    <submittedName>
        <fullName evidence="1">Uncharacterized protein</fullName>
    </submittedName>
</protein>
<organism evidence="1">
    <name type="scientific">viral metagenome</name>
    <dbReference type="NCBI Taxonomy" id="1070528"/>
    <lineage>
        <taxon>unclassified sequences</taxon>
        <taxon>metagenomes</taxon>
        <taxon>organismal metagenomes</taxon>
    </lineage>
</organism>
<proteinExistence type="predicted"/>
<dbReference type="EMBL" id="MT145194">
    <property type="protein sequence ID" value="QJI05063.1"/>
    <property type="molecule type" value="Genomic_DNA"/>
</dbReference>
<accession>A0A6M3JF69</accession>
<dbReference type="EMBL" id="MT141572">
    <property type="protein sequence ID" value="QJA67507.1"/>
    <property type="molecule type" value="Genomic_DNA"/>
</dbReference>
<sequence length="132" mass="13720">MPSYSGLFDGVNGTPHSLLSDAVKIGNAQTQIARVLAKRPYGRGVLRELMLTLNGAAVGEAALDTHKRVEWTPDQEGVTGGGLVAIETFTGITRVTTADDKTDIDRMLALSSKPTTYVADAAGVGGGGKLGY</sequence>
<evidence type="ECO:0000313" key="1">
    <source>
        <dbReference type="EMBL" id="QJA67507.1"/>
    </source>
</evidence>
<name>A0A6M3JF69_9ZZZZ</name>
<evidence type="ECO:0000313" key="2">
    <source>
        <dbReference type="EMBL" id="QJI05063.1"/>
    </source>
</evidence>
<gene>
    <name evidence="2" type="ORF">MM415A00133_0006</name>
    <name evidence="1" type="ORF">MM415B00206_0024</name>
</gene>